<keyword evidence="3" id="KW-1185">Reference proteome</keyword>
<dbReference type="EMBL" id="OZ075134">
    <property type="protein sequence ID" value="CAL4994580.1"/>
    <property type="molecule type" value="Genomic_DNA"/>
</dbReference>
<dbReference type="Gene3D" id="1.20.1280.50">
    <property type="match status" value="1"/>
</dbReference>
<sequence>MHSLDGMAAPTPEADRSAAADRLSALPDGVLHHVLGFLQADEAVRTSVLSPRWRDLWRSMPVLRVTRRRVLVQSLRRFLDHLLLLRDSASRLDAFLLDCVRHLDDDVVDVNLWLRHALLCHARALVVSVVCSNLLDRVPLRPLVSEHLTVLDLHGPSLQGKCLDFSRCPELKDLKLSNCNIDGEVLYSMSLERLCIDQCSFSSDRRTRISAPGLVWLKLTSNGGRTPVLEDMPLLVTAEVFIDGKSADTCHNDDPGYCGNGSCVNCYGIDDGSAGCVLLQGLAAATELKLMSVPEAFILKRDLRFCPTFSKLKTLLLNGWCVATDDHALICILQHSLDLENLTLEFLKAGQPRNTFIPSKAIYNSVEQLYALENLRRIDVTCHQVDERVNNFLKCMATHGIPLEEISIQQKNIFSEFGKPIAKIVLKLSVSSAPVTARPVYENIYSADG</sequence>
<dbReference type="Proteomes" id="UP001497457">
    <property type="component" value="Chromosome 24b"/>
</dbReference>
<dbReference type="PROSITE" id="PS50181">
    <property type="entry name" value="FBOX"/>
    <property type="match status" value="1"/>
</dbReference>
<feature type="domain" description="F-box" evidence="1">
    <location>
        <begin position="20"/>
        <end position="69"/>
    </location>
</feature>
<dbReference type="SUPFAM" id="SSF52047">
    <property type="entry name" value="RNI-like"/>
    <property type="match status" value="1"/>
</dbReference>
<reference evidence="2 3" key="2">
    <citation type="submission" date="2024-10" db="EMBL/GenBank/DDBJ databases">
        <authorList>
            <person name="Ryan C."/>
        </authorList>
    </citation>
    <scope>NUCLEOTIDE SEQUENCE [LARGE SCALE GENOMIC DNA]</scope>
</reference>
<dbReference type="PANTHER" id="PTHR34223:SF51">
    <property type="entry name" value="OS06G0556300 PROTEIN"/>
    <property type="match status" value="1"/>
</dbReference>
<reference evidence="3" key="1">
    <citation type="submission" date="2024-06" db="EMBL/GenBank/DDBJ databases">
        <authorList>
            <person name="Ryan C."/>
        </authorList>
    </citation>
    <scope>NUCLEOTIDE SEQUENCE [LARGE SCALE GENOMIC DNA]</scope>
</reference>
<dbReference type="AlphaFoldDB" id="A0ABC9B974"/>
<dbReference type="SUPFAM" id="SSF81383">
    <property type="entry name" value="F-box domain"/>
    <property type="match status" value="1"/>
</dbReference>
<dbReference type="InterPro" id="IPR001810">
    <property type="entry name" value="F-box_dom"/>
</dbReference>
<gene>
    <name evidence="2" type="ORF">URODEC1_LOCUS61984</name>
</gene>
<dbReference type="SMART" id="SM00256">
    <property type="entry name" value="FBOX"/>
    <property type="match status" value="1"/>
</dbReference>
<protein>
    <recommendedName>
        <fullName evidence="1">F-box domain-containing protein</fullName>
    </recommendedName>
</protein>
<name>A0ABC9B974_9POAL</name>
<dbReference type="Gene3D" id="3.80.10.10">
    <property type="entry name" value="Ribonuclease Inhibitor"/>
    <property type="match status" value="1"/>
</dbReference>
<proteinExistence type="predicted"/>
<dbReference type="InterPro" id="IPR032675">
    <property type="entry name" value="LRR_dom_sf"/>
</dbReference>
<dbReference type="CDD" id="cd22160">
    <property type="entry name" value="F-box_AtFBL13-like"/>
    <property type="match status" value="1"/>
</dbReference>
<evidence type="ECO:0000259" key="1">
    <source>
        <dbReference type="PROSITE" id="PS50181"/>
    </source>
</evidence>
<evidence type="ECO:0000313" key="3">
    <source>
        <dbReference type="Proteomes" id="UP001497457"/>
    </source>
</evidence>
<dbReference type="InterPro" id="IPR053781">
    <property type="entry name" value="F-box_AtFBL13-like"/>
</dbReference>
<dbReference type="PANTHER" id="PTHR34223">
    <property type="entry name" value="OS11G0201299 PROTEIN"/>
    <property type="match status" value="1"/>
</dbReference>
<evidence type="ECO:0000313" key="2">
    <source>
        <dbReference type="EMBL" id="CAL4994580.1"/>
    </source>
</evidence>
<dbReference type="Pfam" id="PF00646">
    <property type="entry name" value="F-box"/>
    <property type="match status" value="1"/>
</dbReference>
<organism evidence="2 3">
    <name type="scientific">Urochloa decumbens</name>
    <dbReference type="NCBI Taxonomy" id="240449"/>
    <lineage>
        <taxon>Eukaryota</taxon>
        <taxon>Viridiplantae</taxon>
        <taxon>Streptophyta</taxon>
        <taxon>Embryophyta</taxon>
        <taxon>Tracheophyta</taxon>
        <taxon>Spermatophyta</taxon>
        <taxon>Magnoliopsida</taxon>
        <taxon>Liliopsida</taxon>
        <taxon>Poales</taxon>
        <taxon>Poaceae</taxon>
        <taxon>PACMAD clade</taxon>
        <taxon>Panicoideae</taxon>
        <taxon>Panicodae</taxon>
        <taxon>Paniceae</taxon>
        <taxon>Melinidinae</taxon>
        <taxon>Urochloa</taxon>
    </lineage>
</organism>
<dbReference type="InterPro" id="IPR053197">
    <property type="entry name" value="F-box_SCFL_complex_component"/>
</dbReference>
<accession>A0ABC9B974</accession>
<dbReference type="InterPro" id="IPR036047">
    <property type="entry name" value="F-box-like_dom_sf"/>
</dbReference>